<dbReference type="Gene3D" id="3.40.225.10">
    <property type="entry name" value="Class II aldolase/adducin N-terminal domain"/>
    <property type="match status" value="1"/>
</dbReference>
<dbReference type="InterPro" id="IPR036409">
    <property type="entry name" value="Aldolase_II/adducin_N_sf"/>
</dbReference>
<dbReference type="Pfam" id="PF00596">
    <property type="entry name" value="Aldolase_II"/>
    <property type="match status" value="1"/>
</dbReference>
<protein>
    <submittedName>
        <fullName evidence="4">Class II aldolase/adducin family protein</fullName>
    </submittedName>
</protein>
<evidence type="ECO:0000313" key="4">
    <source>
        <dbReference type="EMBL" id="QAT61052.1"/>
    </source>
</evidence>
<dbReference type="EMBL" id="CP035282">
    <property type="protein sequence ID" value="QAT61052.1"/>
    <property type="molecule type" value="Genomic_DNA"/>
</dbReference>
<dbReference type="PANTHER" id="PTHR22789:SF0">
    <property type="entry name" value="3-OXO-TETRONATE 4-PHOSPHATE DECARBOXYLASE-RELATED"/>
    <property type="match status" value="1"/>
</dbReference>
<dbReference type="SMART" id="SM01007">
    <property type="entry name" value="Aldolase_II"/>
    <property type="match status" value="1"/>
</dbReference>
<evidence type="ECO:0000259" key="3">
    <source>
        <dbReference type="SMART" id="SM01007"/>
    </source>
</evidence>
<accession>A0A410QAL4</accession>
<feature type="domain" description="Class II aldolase/adducin N-terminal" evidence="3">
    <location>
        <begin position="7"/>
        <end position="185"/>
    </location>
</feature>
<organism evidence="4 5">
    <name type="scientific">Acidilutibacter cellobiosedens</name>
    <dbReference type="NCBI Taxonomy" id="2507161"/>
    <lineage>
        <taxon>Bacteria</taxon>
        <taxon>Bacillati</taxon>
        <taxon>Bacillota</taxon>
        <taxon>Tissierellia</taxon>
        <taxon>Tissierellales</taxon>
        <taxon>Acidilutibacteraceae</taxon>
        <taxon>Acidilutibacter</taxon>
    </lineage>
</organism>
<dbReference type="InterPro" id="IPR001303">
    <property type="entry name" value="Aldolase_II/adducin_N"/>
</dbReference>
<proteinExistence type="predicted"/>
<name>A0A410QAL4_9FIRM</name>
<dbReference type="Proteomes" id="UP000287969">
    <property type="component" value="Chromosome"/>
</dbReference>
<dbReference type="PANTHER" id="PTHR22789">
    <property type="entry name" value="FUCULOSE PHOSPHATE ALDOLASE"/>
    <property type="match status" value="1"/>
</dbReference>
<dbReference type="KEGG" id="spoa:EQM13_05370"/>
<dbReference type="GO" id="GO:0016832">
    <property type="term" value="F:aldehyde-lyase activity"/>
    <property type="evidence" value="ECO:0007669"/>
    <property type="project" value="TreeGrafter"/>
</dbReference>
<dbReference type="AlphaFoldDB" id="A0A410QAL4"/>
<evidence type="ECO:0000256" key="2">
    <source>
        <dbReference type="ARBA" id="ARBA00023239"/>
    </source>
</evidence>
<evidence type="ECO:0000256" key="1">
    <source>
        <dbReference type="ARBA" id="ARBA00022723"/>
    </source>
</evidence>
<dbReference type="GO" id="GO:0005829">
    <property type="term" value="C:cytosol"/>
    <property type="evidence" value="ECO:0007669"/>
    <property type="project" value="TreeGrafter"/>
</dbReference>
<gene>
    <name evidence="4" type="ORF">EQM13_05370</name>
</gene>
<dbReference type="SUPFAM" id="SSF53639">
    <property type="entry name" value="AraD/HMP-PK domain-like"/>
    <property type="match status" value="1"/>
</dbReference>
<dbReference type="OrthoDB" id="9786287at2"/>
<dbReference type="InterPro" id="IPR050197">
    <property type="entry name" value="Aldolase_class_II_sugar_metab"/>
</dbReference>
<keyword evidence="1" id="KW-0479">Metal-binding</keyword>
<reference evidence="5" key="1">
    <citation type="submission" date="2019-01" db="EMBL/GenBank/DDBJ databases">
        <title>Draft genomes of a novel of Sporanaerobacter strains.</title>
        <authorList>
            <person name="Ma S."/>
        </authorList>
    </citation>
    <scope>NUCLEOTIDE SEQUENCE [LARGE SCALE GENOMIC DNA]</scope>
    <source>
        <strain evidence="5">NJN-17</strain>
    </source>
</reference>
<evidence type="ECO:0000313" key="5">
    <source>
        <dbReference type="Proteomes" id="UP000287969"/>
    </source>
</evidence>
<dbReference type="GO" id="GO:0046872">
    <property type="term" value="F:metal ion binding"/>
    <property type="evidence" value="ECO:0007669"/>
    <property type="project" value="UniProtKB-KW"/>
</dbReference>
<keyword evidence="5" id="KW-1185">Reference proteome</keyword>
<keyword evidence="2" id="KW-0456">Lyase</keyword>
<sequence length="216" mass="24077">MLDNCKKEVLRIAQTAERKGLCITNSGNFSMRDVETGYILITPSHVSRENMSYDDICVLDIDGNIIESKNGRKPSSEVLMHLEIYKMREDINGIAHTHSKFATAFAVMNKPIPPIVYEASAYGGTINVSPYRSPGTKELAESIKDTLSKSNATLLQSHGAVSLGSDIEEALLNSFYVEDVAEIYWRILAVTGGKEPPIISQVEFDKWKYPDQILFK</sequence>
<dbReference type="GO" id="GO:0019323">
    <property type="term" value="P:pentose catabolic process"/>
    <property type="evidence" value="ECO:0007669"/>
    <property type="project" value="TreeGrafter"/>
</dbReference>